<accession>A0AA39L0Y2</accession>
<keyword evidence="1" id="KW-0732">Signal</keyword>
<evidence type="ECO:0000313" key="3">
    <source>
        <dbReference type="Proteomes" id="UP001168972"/>
    </source>
</evidence>
<dbReference type="AlphaFoldDB" id="A0AA39L0Y2"/>
<organism evidence="2 3">
    <name type="scientific">Microctonus hyperodae</name>
    <name type="common">Parasitoid wasp</name>
    <dbReference type="NCBI Taxonomy" id="165561"/>
    <lineage>
        <taxon>Eukaryota</taxon>
        <taxon>Metazoa</taxon>
        <taxon>Ecdysozoa</taxon>
        <taxon>Arthropoda</taxon>
        <taxon>Hexapoda</taxon>
        <taxon>Insecta</taxon>
        <taxon>Pterygota</taxon>
        <taxon>Neoptera</taxon>
        <taxon>Endopterygota</taxon>
        <taxon>Hymenoptera</taxon>
        <taxon>Apocrita</taxon>
        <taxon>Ichneumonoidea</taxon>
        <taxon>Braconidae</taxon>
        <taxon>Euphorinae</taxon>
        <taxon>Microctonus</taxon>
    </lineage>
</organism>
<keyword evidence="3" id="KW-1185">Reference proteome</keyword>
<sequence>MFFKIFISVLITCTPLTIQAQNKVILLVPRQVRRVQNPGSPLPWRQFLRQPFMKAVHFLDNEFLPSQSPSRPYINHQYRSKNRPATYNKNLPHGGDDFDQGHEQVNHIIVPHGVGITHGITFGKGYVPHEALMDHAGFSSNPSGNHETTEDSSKYQFQTPMYSPLQLTQQIDTYYQNEDANTQQQDEGQERRADDLALKLMNIKSIGKIHRNYDNKKSSIATRGIPQQTIGGPRKPGIILQDIVGLDDYNRQVLELTSTWPKPLDSPTAGVLSTTGGYKSDGIISQFGGVAQPLISHPVDLNNYHGSTQRFTSPYDNTNSHQSQGYSVKEDVEDVPNDFRAMPIRTAPVQTAGIHQQKQLQVAVTSQSNNNFNHLQGFSSNIHATSQAVPGYFALAGLVNPGIAHQH</sequence>
<name>A0AA39L0Y2_MICHY</name>
<reference evidence="2" key="1">
    <citation type="journal article" date="2023" name="bioRxiv">
        <title>Scaffold-level genome assemblies of two parasitoid biocontrol wasps reveal the parthenogenesis mechanism and an associated novel virus.</title>
        <authorList>
            <person name="Inwood S."/>
            <person name="Skelly J."/>
            <person name="Guhlin J."/>
            <person name="Harrop T."/>
            <person name="Goldson S."/>
            <person name="Dearden P."/>
        </authorList>
    </citation>
    <scope>NUCLEOTIDE SEQUENCE</scope>
    <source>
        <strain evidence="2">Lincoln</strain>
        <tissue evidence="2">Whole body</tissue>
    </source>
</reference>
<reference evidence="2" key="2">
    <citation type="submission" date="2023-03" db="EMBL/GenBank/DDBJ databases">
        <authorList>
            <person name="Inwood S.N."/>
            <person name="Skelly J.G."/>
            <person name="Guhlin J."/>
            <person name="Harrop T.W.R."/>
            <person name="Goldson S.G."/>
            <person name="Dearden P.K."/>
        </authorList>
    </citation>
    <scope>NUCLEOTIDE SEQUENCE</scope>
    <source>
        <strain evidence="2">Lincoln</strain>
        <tissue evidence="2">Whole body</tissue>
    </source>
</reference>
<evidence type="ECO:0000256" key="1">
    <source>
        <dbReference type="SAM" id="SignalP"/>
    </source>
</evidence>
<feature type="chain" id="PRO_5041456704" evidence="1">
    <location>
        <begin position="21"/>
        <end position="407"/>
    </location>
</feature>
<dbReference type="EMBL" id="JAQQBR010000002">
    <property type="protein sequence ID" value="KAK0181193.1"/>
    <property type="molecule type" value="Genomic_DNA"/>
</dbReference>
<proteinExistence type="predicted"/>
<feature type="signal peptide" evidence="1">
    <location>
        <begin position="1"/>
        <end position="20"/>
    </location>
</feature>
<gene>
    <name evidence="2" type="ORF">PV327_003497</name>
</gene>
<dbReference type="Proteomes" id="UP001168972">
    <property type="component" value="Unassembled WGS sequence"/>
</dbReference>
<comment type="caution">
    <text evidence="2">The sequence shown here is derived from an EMBL/GenBank/DDBJ whole genome shotgun (WGS) entry which is preliminary data.</text>
</comment>
<evidence type="ECO:0000313" key="2">
    <source>
        <dbReference type="EMBL" id="KAK0181193.1"/>
    </source>
</evidence>
<protein>
    <submittedName>
        <fullName evidence="2">Uncharacterized protein</fullName>
    </submittedName>
</protein>